<proteinExistence type="predicted"/>
<organism evidence="1 2">
    <name type="scientific">Thermus tengchongensis</name>
    <dbReference type="NCBI Taxonomy" id="1214928"/>
    <lineage>
        <taxon>Bacteria</taxon>
        <taxon>Thermotogati</taxon>
        <taxon>Deinococcota</taxon>
        <taxon>Deinococci</taxon>
        <taxon>Thermales</taxon>
        <taxon>Thermaceae</taxon>
        <taxon>Thermus</taxon>
    </lineage>
</organism>
<evidence type="ECO:0000313" key="2">
    <source>
        <dbReference type="Proteomes" id="UP000297244"/>
    </source>
</evidence>
<sequence length="149" mass="16892">MVQKLAVVGPEDLFRTLEVLAQGVQGLPETLDLLRQRVDEPLEALLLGEEVGLCRQEGLGFRLTPEGRAWLANPMDPPLDLILWLLRQLPWAEALEALEAHEGRLPLPELLALFPQDQDPRGEKAARALAEWGSFLGFWELEENRIERR</sequence>
<name>A0ABY2KAX3_9DEIN</name>
<gene>
    <name evidence="1" type="ORF">E0489_02880</name>
</gene>
<reference evidence="1 2" key="1">
    <citation type="submission" date="2019-03" db="EMBL/GenBank/DDBJ databases">
        <title>Thermus tengchongensis species for the arsenic transformation mechanism.</title>
        <authorList>
            <person name="Yuan G.C."/>
        </authorList>
    </citation>
    <scope>NUCLEOTIDE SEQUENCE [LARGE SCALE GENOMIC DNA]</scope>
    <source>
        <strain evidence="1 2">15Y</strain>
    </source>
</reference>
<dbReference type="EMBL" id="SKBL01000002">
    <property type="protein sequence ID" value="TFU17739.1"/>
    <property type="molecule type" value="Genomic_DNA"/>
</dbReference>
<dbReference type="RefSeq" id="WP_135342999.1">
    <property type="nucleotide sequence ID" value="NZ_ML214240.1"/>
</dbReference>
<evidence type="ECO:0000313" key="1">
    <source>
        <dbReference type="EMBL" id="TFU17739.1"/>
    </source>
</evidence>
<keyword evidence="2" id="KW-1185">Reference proteome</keyword>
<comment type="caution">
    <text evidence="1">The sequence shown here is derived from an EMBL/GenBank/DDBJ whole genome shotgun (WGS) entry which is preliminary data.</text>
</comment>
<protein>
    <submittedName>
        <fullName evidence="1">Uncharacterized protein</fullName>
    </submittedName>
</protein>
<dbReference type="Proteomes" id="UP000297244">
    <property type="component" value="Unassembled WGS sequence"/>
</dbReference>
<accession>A0ABY2KAX3</accession>